<proteinExistence type="predicted"/>
<dbReference type="AlphaFoldDB" id="A0A1H0SKH0"/>
<evidence type="ECO:0000313" key="1">
    <source>
        <dbReference type="EMBL" id="SDP42019.1"/>
    </source>
</evidence>
<sequence>MLGAGTAALLATAGCNPFSTPTRVTRTVTASAAPAVDPMLTLTAITRLHVVRLANVIAANKPVAARLTPLLKDRQVHLAQLIAEVSRTSPQAGASEKAKPTSDPTLAVPTGASPVLLAAMKSDAATAQTAFIDAFSLASRYRAALFGSIAACLASHQEALS</sequence>
<accession>A0A1H0SKH0</accession>
<protein>
    <recommendedName>
        <fullName evidence="3">DUF305 domain-containing protein</fullName>
    </recommendedName>
</protein>
<dbReference type="Proteomes" id="UP000198741">
    <property type="component" value="Chromosome I"/>
</dbReference>
<reference evidence="1 2" key="1">
    <citation type="submission" date="2016-10" db="EMBL/GenBank/DDBJ databases">
        <authorList>
            <person name="de Groot N.N."/>
        </authorList>
    </citation>
    <scope>NUCLEOTIDE SEQUENCE [LARGE SCALE GENOMIC DNA]</scope>
    <source>
        <strain evidence="2">P4-7,KCTC 19426,CECT 7604</strain>
    </source>
</reference>
<dbReference type="STRING" id="1090615.SAMN04515671_4147"/>
<gene>
    <name evidence="1" type="ORF">SAMN04515671_4147</name>
</gene>
<organism evidence="1 2">
    <name type="scientific">Nakamurella panacisegetis</name>
    <dbReference type="NCBI Taxonomy" id="1090615"/>
    <lineage>
        <taxon>Bacteria</taxon>
        <taxon>Bacillati</taxon>
        <taxon>Actinomycetota</taxon>
        <taxon>Actinomycetes</taxon>
        <taxon>Nakamurellales</taxon>
        <taxon>Nakamurellaceae</taxon>
        <taxon>Nakamurella</taxon>
    </lineage>
</organism>
<keyword evidence="2" id="KW-1185">Reference proteome</keyword>
<evidence type="ECO:0000313" key="2">
    <source>
        <dbReference type="Proteomes" id="UP000198741"/>
    </source>
</evidence>
<name>A0A1H0SKH0_9ACTN</name>
<evidence type="ECO:0008006" key="3">
    <source>
        <dbReference type="Google" id="ProtNLM"/>
    </source>
</evidence>
<dbReference type="EMBL" id="LT629710">
    <property type="protein sequence ID" value="SDP42019.1"/>
    <property type="molecule type" value="Genomic_DNA"/>
</dbReference>